<keyword evidence="2" id="KW-1185">Reference proteome</keyword>
<protein>
    <submittedName>
        <fullName evidence="1">Uncharacterized protein</fullName>
    </submittedName>
</protein>
<proteinExistence type="predicted"/>
<gene>
    <name evidence="1" type="ORF">BaRGS_00029111</name>
</gene>
<sequence>MGFNLLLDLDLGQSTSFEEFTRDVCTWHSGFLQWDSRGSTLVCVASFTDLVVYCGFIISSAFHPPPPLPSGSTFSHLALSAFHVMGAVLQNGINKEAMQRSLRTKLAGEVRPNLRAVSACLAKHLQYAESLIHTHTFF</sequence>
<dbReference type="Proteomes" id="UP001519460">
    <property type="component" value="Unassembled WGS sequence"/>
</dbReference>
<comment type="caution">
    <text evidence="1">The sequence shown here is derived from an EMBL/GenBank/DDBJ whole genome shotgun (WGS) entry which is preliminary data.</text>
</comment>
<accession>A0ABD0JWZ2</accession>
<evidence type="ECO:0000313" key="2">
    <source>
        <dbReference type="Proteomes" id="UP001519460"/>
    </source>
</evidence>
<dbReference type="EMBL" id="JACVVK020000298">
    <property type="protein sequence ID" value="KAK7479645.1"/>
    <property type="molecule type" value="Genomic_DNA"/>
</dbReference>
<name>A0ABD0JWZ2_9CAEN</name>
<evidence type="ECO:0000313" key="1">
    <source>
        <dbReference type="EMBL" id="KAK7479645.1"/>
    </source>
</evidence>
<reference evidence="1 2" key="1">
    <citation type="journal article" date="2023" name="Sci. Data">
        <title>Genome assembly of the Korean intertidal mud-creeper Batillaria attramentaria.</title>
        <authorList>
            <person name="Patra A.K."/>
            <person name="Ho P.T."/>
            <person name="Jun S."/>
            <person name="Lee S.J."/>
            <person name="Kim Y."/>
            <person name="Won Y.J."/>
        </authorList>
    </citation>
    <scope>NUCLEOTIDE SEQUENCE [LARGE SCALE GENOMIC DNA]</scope>
    <source>
        <strain evidence="1">Wonlab-2016</strain>
    </source>
</reference>
<organism evidence="1 2">
    <name type="scientific">Batillaria attramentaria</name>
    <dbReference type="NCBI Taxonomy" id="370345"/>
    <lineage>
        <taxon>Eukaryota</taxon>
        <taxon>Metazoa</taxon>
        <taxon>Spiralia</taxon>
        <taxon>Lophotrochozoa</taxon>
        <taxon>Mollusca</taxon>
        <taxon>Gastropoda</taxon>
        <taxon>Caenogastropoda</taxon>
        <taxon>Sorbeoconcha</taxon>
        <taxon>Cerithioidea</taxon>
        <taxon>Batillariidae</taxon>
        <taxon>Batillaria</taxon>
    </lineage>
</organism>
<dbReference type="AlphaFoldDB" id="A0ABD0JWZ2"/>